<sequence>MTTGSIDSNVYKKPTPVAVARLIETHSFEAAAARWHWLDKRTLNSLAQSGRAAAGQAGSIRRPRTYADLDAAVCLEAAYVLGSTTRGERAAGVPPNAGIGIFNARGLPKVGISPAERGIASRIGHGIRAGDPHAIAQRERQTTFELGVGRVLRIALALVHDQPATGRYCLPAPGEALRLALQGEDPAAVTAVFPGFDLAPPVPLPPPTTVPVPVVNEHQEPAVSNAPICARPPHPLRRAPDDATIRADHADRLSLSLATIALNYGISPGSLYAHWKRLGLDARGRLEGYEEAKRNWVKTAAKLKAAEAKASPVEPAQAEPPLPQAPVLVEPQASTPPRTILPTPARLGFEDLVLAARVSMETGVPQAVALTLVAADIARVDAATWPLAPEAIDGAAIDAELIAMVVATEEREDAEKRARDPFRQAAE</sequence>
<keyword evidence="2" id="KW-1185">Reference proteome</keyword>
<dbReference type="Proteomes" id="UP001055125">
    <property type="component" value="Unassembled WGS sequence"/>
</dbReference>
<reference evidence="1" key="2">
    <citation type="submission" date="2021-08" db="EMBL/GenBank/DDBJ databases">
        <authorList>
            <person name="Tani A."/>
            <person name="Ola A."/>
            <person name="Ogura Y."/>
            <person name="Katsura K."/>
            <person name="Hayashi T."/>
        </authorList>
    </citation>
    <scope>NUCLEOTIDE SEQUENCE</scope>
    <source>
        <strain evidence="1">DSM 19015</strain>
    </source>
</reference>
<organism evidence="1 2">
    <name type="scientific">Methylobacterium iners</name>
    <dbReference type="NCBI Taxonomy" id="418707"/>
    <lineage>
        <taxon>Bacteria</taxon>
        <taxon>Pseudomonadati</taxon>
        <taxon>Pseudomonadota</taxon>
        <taxon>Alphaproteobacteria</taxon>
        <taxon>Hyphomicrobiales</taxon>
        <taxon>Methylobacteriaceae</taxon>
        <taxon>Methylobacterium</taxon>
    </lineage>
</organism>
<gene>
    <name evidence="1" type="ORF">OCOJLMKI_4724</name>
</gene>
<name>A0ABQ4S2Y3_9HYPH</name>
<evidence type="ECO:0000313" key="2">
    <source>
        <dbReference type="Proteomes" id="UP001055125"/>
    </source>
</evidence>
<dbReference type="RefSeq" id="WP_238246551.1">
    <property type="nucleotide sequence ID" value="NZ_BPQP01000089.1"/>
</dbReference>
<accession>A0ABQ4S2Y3</accession>
<dbReference type="EMBL" id="BPQP01000089">
    <property type="protein sequence ID" value="GJD97493.1"/>
    <property type="molecule type" value="Genomic_DNA"/>
</dbReference>
<reference evidence="1" key="1">
    <citation type="journal article" date="2021" name="Front. Microbiol.">
        <title>Comprehensive Comparative Genomics and Phenotyping of Methylobacterium Species.</title>
        <authorList>
            <person name="Alessa O."/>
            <person name="Ogura Y."/>
            <person name="Fujitani Y."/>
            <person name="Takami H."/>
            <person name="Hayashi T."/>
            <person name="Sahin N."/>
            <person name="Tani A."/>
        </authorList>
    </citation>
    <scope>NUCLEOTIDE SEQUENCE</scope>
    <source>
        <strain evidence="1">DSM 19015</strain>
    </source>
</reference>
<protein>
    <submittedName>
        <fullName evidence="1">Uncharacterized protein</fullName>
    </submittedName>
</protein>
<proteinExistence type="predicted"/>
<comment type="caution">
    <text evidence="1">The sequence shown here is derived from an EMBL/GenBank/DDBJ whole genome shotgun (WGS) entry which is preliminary data.</text>
</comment>
<evidence type="ECO:0000313" key="1">
    <source>
        <dbReference type="EMBL" id="GJD97493.1"/>
    </source>
</evidence>